<dbReference type="AlphaFoldDB" id="A0A937XAY6"/>
<keyword evidence="1" id="KW-0732">Signal</keyword>
<proteinExistence type="predicted"/>
<evidence type="ECO:0000256" key="1">
    <source>
        <dbReference type="SAM" id="SignalP"/>
    </source>
</evidence>
<dbReference type="PROSITE" id="PS51257">
    <property type="entry name" value="PROKAR_LIPOPROTEIN"/>
    <property type="match status" value="1"/>
</dbReference>
<gene>
    <name evidence="2" type="ORF">FJY75_06775</name>
</gene>
<feature type="chain" id="PRO_5037897433" description="Outer membrane protein beta-barrel domain-containing protein" evidence="1">
    <location>
        <begin position="25"/>
        <end position="231"/>
    </location>
</feature>
<feature type="signal peptide" evidence="1">
    <location>
        <begin position="1"/>
        <end position="24"/>
    </location>
</feature>
<evidence type="ECO:0000313" key="3">
    <source>
        <dbReference type="Proteomes" id="UP000748308"/>
    </source>
</evidence>
<evidence type="ECO:0008006" key="4">
    <source>
        <dbReference type="Google" id="ProtNLM"/>
    </source>
</evidence>
<dbReference type="Proteomes" id="UP000748308">
    <property type="component" value="Unassembled WGS sequence"/>
</dbReference>
<name>A0A937XAY6_UNCEI</name>
<reference evidence="2" key="1">
    <citation type="submission" date="2019-03" db="EMBL/GenBank/DDBJ databases">
        <title>Lake Tanganyika Metagenome-Assembled Genomes (MAGs).</title>
        <authorList>
            <person name="Tran P."/>
        </authorList>
    </citation>
    <scope>NUCLEOTIDE SEQUENCE</scope>
    <source>
        <strain evidence="2">M_DeepCast_400m_m2_100</strain>
    </source>
</reference>
<evidence type="ECO:0000313" key="2">
    <source>
        <dbReference type="EMBL" id="MBM3317542.1"/>
    </source>
</evidence>
<comment type="caution">
    <text evidence="2">The sequence shown here is derived from an EMBL/GenBank/DDBJ whole genome shotgun (WGS) entry which is preliminary data.</text>
</comment>
<dbReference type="EMBL" id="VGIY01000140">
    <property type="protein sequence ID" value="MBM3317542.1"/>
    <property type="molecule type" value="Genomic_DNA"/>
</dbReference>
<accession>A0A937XAY6</accession>
<sequence length="231" mass="24770">MGLMRIVRLGALVVTALAGCAAGAAGGLAGVHANLADLTGEFGRNAGQDGIGLSGEGWLPFSAASPVAVGLRCGYLNYGFERESVPFVPSVPGVWVYIDRYNNLLFAQLLLRLQARGGAVRPYGEVLCGLNHLFTRTSVRSEWAFEEIASSQNWDDTAFVWGGGVGTLIRVHQSGRSAVLIDIGGTGVQGGHARYLAKGGMTVEEGILYYDVQHTRTHFVLWRLGVMFEFH</sequence>
<protein>
    <recommendedName>
        <fullName evidence="4">Outer membrane protein beta-barrel domain-containing protein</fullName>
    </recommendedName>
</protein>
<organism evidence="2 3">
    <name type="scientific">Eiseniibacteriota bacterium</name>
    <dbReference type="NCBI Taxonomy" id="2212470"/>
    <lineage>
        <taxon>Bacteria</taxon>
        <taxon>Candidatus Eiseniibacteriota</taxon>
    </lineage>
</organism>